<accession>A0ABY1JNI7</accession>
<keyword evidence="3" id="KW-0326">Glycosidase</keyword>
<evidence type="ECO:0000313" key="7">
    <source>
        <dbReference type="EMBL" id="SIQ50072.1"/>
    </source>
</evidence>
<feature type="chain" id="PRO_5045463762" evidence="5">
    <location>
        <begin position="25"/>
        <end position="278"/>
    </location>
</feature>
<dbReference type="PANTHER" id="PTHR40079:SF4">
    <property type="entry name" value="GH26 DOMAIN-CONTAINING PROTEIN-RELATED"/>
    <property type="match status" value="1"/>
</dbReference>
<protein>
    <submittedName>
        <fullName evidence="7">Tetratricopeptide repeat-containing protein</fullName>
    </submittedName>
</protein>
<dbReference type="Gene3D" id="3.20.20.80">
    <property type="entry name" value="Glycosidases"/>
    <property type="match status" value="1"/>
</dbReference>
<dbReference type="PROSITE" id="PS51764">
    <property type="entry name" value="GH26"/>
    <property type="match status" value="1"/>
</dbReference>
<keyword evidence="8" id="KW-1185">Reference proteome</keyword>
<comment type="caution">
    <text evidence="4">Lacks conserved residue(s) required for the propagation of feature annotation.</text>
</comment>
<dbReference type="Gene3D" id="1.25.40.10">
    <property type="entry name" value="Tetratricopeptide repeat domain"/>
    <property type="match status" value="1"/>
</dbReference>
<evidence type="ECO:0000256" key="4">
    <source>
        <dbReference type="PROSITE-ProRule" id="PRU01100"/>
    </source>
</evidence>
<sequence length="278" mass="31371">MKFSKKMMLLMVAILLLIPASVTTTVKVEAAAQVNHWKLYVDAKALYNQGNYAKAIPLIKSALKQQKNVTGYYRLLAECYEQTGQNQLAAETYYAEAKIQYQLALKNGDFNTYYAVLALAEKLNSELELYIEDTYPTISNVKLQKFEPAIGTYIGAYIEHDSNLEPLKSERYSSFNKMMDKQHATFFTYHKYGNPFPKTIADNVKKAGGALQIALEPSAGLNSVKEDEYLIQFARGAGEAGVPIFLRYASEMNGSWVAWYGNPSLYIKKFILVHDVMD</sequence>
<dbReference type="PANTHER" id="PTHR40079">
    <property type="entry name" value="MANNAN ENDO-1,4-BETA-MANNOSIDASE E-RELATED"/>
    <property type="match status" value="1"/>
</dbReference>
<keyword evidence="5" id="KW-0732">Signal</keyword>
<dbReference type="Pfam" id="PF13432">
    <property type="entry name" value="TPR_16"/>
    <property type="match status" value="1"/>
</dbReference>
<dbReference type="InterPro" id="IPR022790">
    <property type="entry name" value="GH26_dom"/>
</dbReference>
<dbReference type="SUPFAM" id="SSF51445">
    <property type="entry name" value="(Trans)glycosidases"/>
    <property type="match status" value="1"/>
</dbReference>
<proteinExistence type="inferred from homology"/>
<dbReference type="InterPro" id="IPR017853">
    <property type="entry name" value="GH"/>
</dbReference>
<evidence type="ECO:0000256" key="3">
    <source>
        <dbReference type="ARBA" id="ARBA00023295"/>
    </source>
</evidence>
<evidence type="ECO:0000256" key="5">
    <source>
        <dbReference type="SAM" id="SignalP"/>
    </source>
</evidence>
<evidence type="ECO:0000313" key="8">
    <source>
        <dbReference type="Proteomes" id="UP000186666"/>
    </source>
</evidence>
<keyword evidence="2" id="KW-0378">Hydrolase</keyword>
<reference evidence="7 8" key="1">
    <citation type="submission" date="2017-01" db="EMBL/GenBank/DDBJ databases">
        <authorList>
            <person name="Varghese N."/>
            <person name="Submissions S."/>
        </authorList>
    </citation>
    <scope>NUCLEOTIDE SEQUENCE [LARGE SCALE GENOMIC DNA]</scope>
    <source>
        <strain evidence="7 8">ATCC 23464</strain>
    </source>
</reference>
<dbReference type="EMBL" id="FTNK01000002">
    <property type="protein sequence ID" value="SIQ50072.1"/>
    <property type="molecule type" value="Genomic_DNA"/>
</dbReference>
<evidence type="ECO:0000256" key="2">
    <source>
        <dbReference type="ARBA" id="ARBA00022801"/>
    </source>
</evidence>
<comment type="similarity">
    <text evidence="1 4">Belongs to the glycosyl hydrolase 26 family.</text>
</comment>
<dbReference type="InterPro" id="IPR000805">
    <property type="entry name" value="Glyco_hydro_26"/>
</dbReference>
<evidence type="ECO:0000259" key="6">
    <source>
        <dbReference type="PROSITE" id="PS51764"/>
    </source>
</evidence>
<dbReference type="InterPro" id="IPR011990">
    <property type="entry name" value="TPR-like_helical_dom_sf"/>
</dbReference>
<name>A0ABY1JNI7_9BACL</name>
<gene>
    <name evidence="7" type="ORF">SAMN05421578_102275</name>
</gene>
<dbReference type="RefSeq" id="WP_068581061.1">
    <property type="nucleotide sequence ID" value="NZ_FTNK01000002.1"/>
</dbReference>
<comment type="caution">
    <text evidence="7">The sequence shown here is derived from an EMBL/GenBank/DDBJ whole genome shotgun (WGS) entry which is preliminary data.</text>
</comment>
<dbReference type="Proteomes" id="UP000186666">
    <property type="component" value="Unassembled WGS sequence"/>
</dbReference>
<feature type="signal peptide" evidence="5">
    <location>
        <begin position="1"/>
        <end position="24"/>
    </location>
</feature>
<dbReference type="SUPFAM" id="SSF48452">
    <property type="entry name" value="TPR-like"/>
    <property type="match status" value="1"/>
</dbReference>
<evidence type="ECO:0000256" key="1">
    <source>
        <dbReference type="ARBA" id="ARBA00007754"/>
    </source>
</evidence>
<feature type="domain" description="GH26" evidence="6">
    <location>
        <begin position="95"/>
        <end position="278"/>
    </location>
</feature>
<organism evidence="7 8">
    <name type="scientific">Paenibacillus macquariensis</name>
    <dbReference type="NCBI Taxonomy" id="948756"/>
    <lineage>
        <taxon>Bacteria</taxon>
        <taxon>Bacillati</taxon>
        <taxon>Bacillota</taxon>
        <taxon>Bacilli</taxon>
        <taxon>Bacillales</taxon>
        <taxon>Paenibacillaceae</taxon>
        <taxon>Paenibacillus</taxon>
    </lineage>
</organism>